<name>A0A172U1C4_9BACT</name>
<dbReference type="Proteomes" id="UP000077177">
    <property type="component" value="Chromosome"/>
</dbReference>
<dbReference type="STRING" id="1492898.SY85_23650"/>
<evidence type="ECO:0000313" key="1">
    <source>
        <dbReference type="EMBL" id="ANE53022.1"/>
    </source>
</evidence>
<dbReference type="KEGG" id="fla:SY85_23650"/>
<protein>
    <submittedName>
        <fullName evidence="1">Uncharacterized protein</fullName>
    </submittedName>
</protein>
<evidence type="ECO:0000313" key="2">
    <source>
        <dbReference type="Proteomes" id="UP000077177"/>
    </source>
</evidence>
<dbReference type="OrthoDB" id="9850006at2"/>
<keyword evidence="2" id="KW-1185">Reference proteome</keyword>
<proteinExistence type="predicted"/>
<dbReference type="EMBL" id="CP011390">
    <property type="protein sequence ID" value="ANE53022.1"/>
    <property type="molecule type" value="Genomic_DNA"/>
</dbReference>
<accession>A0A172U1C4</accession>
<sequence length="103" mass="11615">MSTLYQLYQQAILVNNRYSITSVSGIQDLGTYEYNEDNYNKAITLLNNGDLDKINELTPAASIWGEDITIIQFNDQNGKLYLALIYDSGDLAQNPEVLHIVLL</sequence>
<reference evidence="2" key="1">
    <citation type="submission" date="2015-01" db="EMBL/GenBank/DDBJ databases">
        <title>Flavisolibacter sp./LCS9/ whole genome sequencing.</title>
        <authorList>
            <person name="Kim M.K."/>
            <person name="Srinivasan S."/>
            <person name="Lee J.-J."/>
        </authorList>
    </citation>
    <scope>NUCLEOTIDE SEQUENCE [LARGE SCALE GENOMIC DNA]</scope>
    <source>
        <strain evidence="2">LCS9</strain>
    </source>
</reference>
<dbReference type="AlphaFoldDB" id="A0A172U1C4"/>
<reference evidence="1 2" key="2">
    <citation type="journal article" date="2016" name="Int. J. Syst. Evol. Microbiol.">
        <title>Flavisolibacter tropicus sp. nov., isolated from tropical soil.</title>
        <authorList>
            <person name="Lee J.J."/>
            <person name="Kang M.S."/>
            <person name="Kim G.S."/>
            <person name="Lee C.S."/>
            <person name="Lim S."/>
            <person name="Lee J."/>
            <person name="Roh S.H."/>
            <person name="Kang H."/>
            <person name="Ha J.M."/>
            <person name="Bae S."/>
            <person name="Jung H.Y."/>
            <person name="Kim M.K."/>
        </authorList>
    </citation>
    <scope>NUCLEOTIDE SEQUENCE [LARGE SCALE GENOMIC DNA]</scope>
    <source>
        <strain evidence="1 2">LCS9</strain>
    </source>
</reference>
<organism evidence="1 2">
    <name type="scientific">Flavisolibacter tropicus</name>
    <dbReference type="NCBI Taxonomy" id="1492898"/>
    <lineage>
        <taxon>Bacteria</taxon>
        <taxon>Pseudomonadati</taxon>
        <taxon>Bacteroidota</taxon>
        <taxon>Chitinophagia</taxon>
        <taxon>Chitinophagales</taxon>
        <taxon>Chitinophagaceae</taxon>
        <taxon>Flavisolibacter</taxon>
    </lineage>
</organism>
<gene>
    <name evidence="1" type="ORF">SY85_23650</name>
</gene>
<dbReference type="RefSeq" id="WP_066408537.1">
    <property type="nucleotide sequence ID" value="NZ_CP011390.1"/>
</dbReference>